<gene>
    <name evidence="1" type="ORF">NPIL_289471</name>
</gene>
<dbReference type="EMBL" id="BMAW01041821">
    <property type="protein sequence ID" value="GFS30852.1"/>
    <property type="molecule type" value="Genomic_DNA"/>
</dbReference>
<reference evidence="1" key="1">
    <citation type="submission" date="2020-08" db="EMBL/GenBank/DDBJ databases">
        <title>Multicomponent nature underlies the extraordinary mechanical properties of spider dragline silk.</title>
        <authorList>
            <person name="Kono N."/>
            <person name="Nakamura H."/>
            <person name="Mori M."/>
            <person name="Yoshida Y."/>
            <person name="Ohtoshi R."/>
            <person name="Malay A.D."/>
            <person name="Moran D.A.P."/>
            <person name="Tomita M."/>
            <person name="Numata K."/>
            <person name="Arakawa K."/>
        </authorList>
    </citation>
    <scope>NUCLEOTIDE SEQUENCE</scope>
</reference>
<dbReference type="AlphaFoldDB" id="A0A8X6M8Q3"/>
<sequence>MAVVAIRNIDVEIKGTFSLAQFTIQVCTSLNLLHNSISEGNLSFKLALLLNSVHILSAQSALSKISLKQDSSRGSILLNSKLNVLISQFTSSARAFSLELSLFFA</sequence>
<organism evidence="1 2">
    <name type="scientific">Nephila pilipes</name>
    <name type="common">Giant wood spider</name>
    <name type="synonym">Nephila maculata</name>
    <dbReference type="NCBI Taxonomy" id="299642"/>
    <lineage>
        <taxon>Eukaryota</taxon>
        <taxon>Metazoa</taxon>
        <taxon>Ecdysozoa</taxon>
        <taxon>Arthropoda</taxon>
        <taxon>Chelicerata</taxon>
        <taxon>Arachnida</taxon>
        <taxon>Araneae</taxon>
        <taxon>Araneomorphae</taxon>
        <taxon>Entelegynae</taxon>
        <taxon>Araneoidea</taxon>
        <taxon>Nephilidae</taxon>
        <taxon>Nephila</taxon>
    </lineage>
</organism>
<protein>
    <submittedName>
        <fullName evidence="1">Uncharacterized protein</fullName>
    </submittedName>
</protein>
<accession>A0A8X6M8Q3</accession>
<evidence type="ECO:0000313" key="1">
    <source>
        <dbReference type="EMBL" id="GFS30852.1"/>
    </source>
</evidence>
<evidence type="ECO:0000313" key="2">
    <source>
        <dbReference type="Proteomes" id="UP000887013"/>
    </source>
</evidence>
<proteinExistence type="predicted"/>
<name>A0A8X6M8Q3_NEPPI</name>
<dbReference type="Proteomes" id="UP000887013">
    <property type="component" value="Unassembled WGS sequence"/>
</dbReference>
<keyword evidence="2" id="KW-1185">Reference proteome</keyword>
<comment type="caution">
    <text evidence="1">The sequence shown here is derived from an EMBL/GenBank/DDBJ whole genome shotgun (WGS) entry which is preliminary data.</text>
</comment>